<protein>
    <submittedName>
        <fullName evidence="2">Uncharacterized protein</fullName>
    </submittedName>
</protein>
<accession>A0ABN9EPG5</accession>
<evidence type="ECO:0000313" key="2">
    <source>
        <dbReference type="EMBL" id="CAI9586704.1"/>
    </source>
</evidence>
<keyword evidence="3" id="KW-1185">Reference proteome</keyword>
<comment type="caution">
    <text evidence="2">The sequence shown here is derived from an EMBL/GenBank/DDBJ whole genome shotgun (WGS) entry which is preliminary data.</text>
</comment>
<feature type="region of interest" description="Disordered" evidence="1">
    <location>
        <begin position="1"/>
        <end position="26"/>
    </location>
</feature>
<evidence type="ECO:0000313" key="3">
    <source>
        <dbReference type="Proteomes" id="UP001162483"/>
    </source>
</evidence>
<dbReference type="EMBL" id="CATNWA010015775">
    <property type="protein sequence ID" value="CAI9586704.1"/>
    <property type="molecule type" value="Genomic_DNA"/>
</dbReference>
<reference evidence="2" key="1">
    <citation type="submission" date="2023-05" db="EMBL/GenBank/DDBJ databases">
        <authorList>
            <person name="Stuckert A."/>
        </authorList>
    </citation>
    <scope>NUCLEOTIDE SEQUENCE</scope>
</reference>
<feature type="non-terminal residue" evidence="2">
    <location>
        <position position="1"/>
    </location>
</feature>
<name>A0ABN9EPG5_9NEOB</name>
<sequence length="103" mass="11348">CGSPDVQEDRTSVSNISRTQDRKVASPPCEISDVCKRLDFTEKHFPLSGQEYGFSPGRNMASPPCAISDVMKDWTSLKNISRTQNKNTASPLCETSYVCLDAT</sequence>
<gene>
    <name evidence="2" type="ORF">SPARVUS_LOCUS10411491</name>
</gene>
<organism evidence="2 3">
    <name type="scientific">Staurois parvus</name>
    <dbReference type="NCBI Taxonomy" id="386267"/>
    <lineage>
        <taxon>Eukaryota</taxon>
        <taxon>Metazoa</taxon>
        <taxon>Chordata</taxon>
        <taxon>Craniata</taxon>
        <taxon>Vertebrata</taxon>
        <taxon>Euteleostomi</taxon>
        <taxon>Amphibia</taxon>
        <taxon>Batrachia</taxon>
        <taxon>Anura</taxon>
        <taxon>Neobatrachia</taxon>
        <taxon>Ranoidea</taxon>
        <taxon>Ranidae</taxon>
        <taxon>Staurois</taxon>
    </lineage>
</organism>
<proteinExistence type="predicted"/>
<dbReference type="Proteomes" id="UP001162483">
    <property type="component" value="Unassembled WGS sequence"/>
</dbReference>
<evidence type="ECO:0000256" key="1">
    <source>
        <dbReference type="SAM" id="MobiDB-lite"/>
    </source>
</evidence>